<dbReference type="KEGG" id="whr:OG579_15495"/>
<dbReference type="AlphaFoldDB" id="A0AAU4JZD0"/>
<dbReference type="EMBL" id="CP108021">
    <property type="protein sequence ID" value="WUM19116.1"/>
    <property type="molecule type" value="Genomic_DNA"/>
</dbReference>
<dbReference type="PANTHER" id="PTHR42815">
    <property type="entry name" value="FAD-BINDING, PUTATIVE (AFU_ORTHOLOGUE AFUA_6G07600)-RELATED"/>
    <property type="match status" value="1"/>
</dbReference>
<dbReference type="Gene3D" id="2.30.110.10">
    <property type="entry name" value="Electron Transport, Fmn-binding Protein, Chain A"/>
    <property type="match status" value="1"/>
</dbReference>
<dbReference type="PANTHER" id="PTHR42815:SF2">
    <property type="entry name" value="FAD-BINDING, PUTATIVE (AFU_ORTHOLOGUE AFUA_6G07600)-RELATED"/>
    <property type="match status" value="1"/>
</dbReference>
<name>A0AAU4JZD0_9NOCA</name>
<evidence type="ECO:0000259" key="1">
    <source>
        <dbReference type="Pfam" id="PF01243"/>
    </source>
</evidence>
<sequence>MPNNHYHHLVFGPRTLARQRATGSYTAYGSEMERGDDGPPELSGREIAMLTDAFQIHLATVAETGWPYVQYRSGPRGFIHHLGGSRFGFADHHGNSQFTSLANIDTDGRVAIFVADFPMRTRLKLYGRAQVIDAAADPDLHATLMTVADGRMTARSERSIVIDIEAFDWNCSRSIVPQYDRDYVKELNVAHAEQLRALQEEIDTLRTRLES</sequence>
<proteinExistence type="predicted"/>
<evidence type="ECO:0000313" key="2">
    <source>
        <dbReference type="EMBL" id="WUM19116.1"/>
    </source>
</evidence>
<protein>
    <submittedName>
        <fullName evidence="2">Pyridoxamine 5'-phosphate oxidase family protein</fullName>
    </submittedName>
</protein>
<reference evidence="2 3" key="1">
    <citation type="submission" date="2022-10" db="EMBL/GenBank/DDBJ databases">
        <title>The complete genomes of actinobacterial strains from the NBC collection.</title>
        <authorList>
            <person name="Joergensen T.S."/>
            <person name="Alvarez Arevalo M."/>
            <person name="Sterndorff E.B."/>
            <person name="Faurdal D."/>
            <person name="Vuksanovic O."/>
            <person name="Mourched A.-S."/>
            <person name="Charusanti P."/>
            <person name="Shaw S."/>
            <person name="Blin K."/>
            <person name="Weber T."/>
        </authorList>
    </citation>
    <scope>NUCLEOTIDE SEQUENCE [LARGE SCALE GENOMIC DNA]</scope>
    <source>
        <strain evidence="2 3">NBC_00319</strain>
    </source>
</reference>
<gene>
    <name evidence="2" type="ORF">OG579_15495</name>
</gene>
<organism evidence="2 3">
    <name type="scientific">Williamsia herbipolensis</name>
    <dbReference type="NCBI Taxonomy" id="1603258"/>
    <lineage>
        <taxon>Bacteria</taxon>
        <taxon>Bacillati</taxon>
        <taxon>Actinomycetota</taxon>
        <taxon>Actinomycetes</taxon>
        <taxon>Mycobacteriales</taxon>
        <taxon>Nocardiaceae</taxon>
        <taxon>Williamsia</taxon>
    </lineage>
</organism>
<keyword evidence="3" id="KW-1185">Reference proteome</keyword>
<dbReference type="InterPro" id="IPR011576">
    <property type="entry name" value="Pyridox_Oxase_N"/>
</dbReference>
<dbReference type="InterPro" id="IPR012349">
    <property type="entry name" value="Split_barrel_FMN-bd"/>
</dbReference>
<feature type="domain" description="Pyridoxamine 5'-phosphate oxidase N-terminal" evidence="1">
    <location>
        <begin position="57"/>
        <end position="162"/>
    </location>
</feature>
<dbReference type="RefSeq" id="WP_328856676.1">
    <property type="nucleotide sequence ID" value="NZ_CP108021.1"/>
</dbReference>
<dbReference type="Proteomes" id="UP001432128">
    <property type="component" value="Chromosome"/>
</dbReference>
<accession>A0AAU4JZD0</accession>
<dbReference type="Pfam" id="PF01243">
    <property type="entry name" value="PNPOx_N"/>
    <property type="match status" value="1"/>
</dbReference>
<evidence type="ECO:0000313" key="3">
    <source>
        <dbReference type="Proteomes" id="UP001432128"/>
    </source>
</evidence>
<dbReference type="SUPFAM" id="SSF50475">
    <property type="entry name" value="FMN-binding split barrel"/>
    <property type="match status" value="1"/>
</dbReference>